<sequence>MSDQFEINAELREDLGKGASRRLRRLANQIPAIIYGGNKEPLPLSIIRKDLEKQLEDEIFYTQVLTINIGKKKEKAILKDLQRHPARNDVTHVDFMRIEDDVELKIFVQIHFLNEESCPGVKLEGGMVQYHETEIEVLCLPADIPDYIELDMKDMNIGDIVHLSELKLPEGVTSVALALGEDHDLAIASVVAPRGGSDDEEEDTDAPEADEVPSAQDDEDDSEK</sequence>
<evidence type="ECO:0000256" key="5">
    <source>
        <dbReference type="HAMAP-Rule" id="MF_01334"/>
    </source>
</evidence>
<keyword evidence="3 5" id="KW-0689">Ribosomal protein</keyword>
<gene>
    <name evidence="5" type="primary">rplY</name>
    <name evidence="5" type="synonym">ctc</name>
    <name evidence="9" type="ORF">H2508_07870</name>
</gene>
<feature type="region of interest" description="Disordered" evidence="6">
    <location>
        <begin position="191"/>
        <end position="224"/>
    </location>
</feature>
<dbReference type="RefSeq" id="WP_182171543.1">
    <property type="nucleotide sequence ID" value="NZ_JACFXU010000014.1"/>
</dbReference>
<dbReference type="Gene3D" id="2.170.120.20">
    <property type="entry name" value="Ribosomal protein L25, beta domain"/>
    <property type="match status" value="1"/>
</dbReference>
<keyword evidence="1 5" id="KW-0699">rRNA-binding</keyword>
<keyword evidence="10" id="KW-1185">Reference proteome</keyword>
<evidence type="ECO:0000256" key="4">
    <source>
        <dbReference type="ARBA" id="ARBA00023274"/>
    </source>
</evidence>
<dbReference type="InterPro" id="IPR037121">
    <property type="entry name" value="Ribosomal_bL25_C"/>
</dbReference>
<evidence type="ECO:0000256" key="3">
    <source>
        <dbReference type="ARBA" id="ARBA00022980"/>
    </source>
</evidence>
<feature type="domain" description="Large ribosomal subunit protein bL25 L25" evidence="7">
    <location>
        <begin position="7"/>
        <end position="95"/>
    </location>
</feature>
<dbReference type="InterPro" id="IPR020056">
    <property type="entry name" value="Rbsml_bL25/Gln-tRNA_synth_N"/>
</dbReference>
<dbReference type="CDD" id="cd00495">
    <property type="entry name" value="Ribosomal_L25_TL5_CTC"/>
    <property type="match status" value="1"/>
</dbReference>
<dbReference type="SUPFAM" id="SSF50715">
    <property type="entry name" value="Ribosomal protein L25-like"/>
    <property type="match status" value="1"/>
</dbReference>
<dbReference type="PANTHER" id="PTHR33284">
    <property type="entry name" value="RIBOSOMAL PROTEIN L25/GLN-TRNA SYNTHETASE, ANTI-CODON-BINDING DOMAIN-CONTAINING PROTEIN"/>
    <property type="match status" value="1"/>
</dbReference>
<dbReference type="NCBIfam" id="NF004128">
    <property type="entry name" value="PRK05618.1-2"/>
    <property type="match status" value="1"/>
</dbReference>
<dbReference type="Pfam" id="PF14693">
    <property type="entry name" value="Ribosomal_TL5_C"/>
    <property type="match status" value="1"/>
</dbReference>
<feature type="domain" description="Large ribosomal subunit protein bL25 beta" evidence="8">
    <location>
        <begin position="104"/>
        <end position="194"/>
    </location>
</feature>
<name>A0A7W2TW33_9GAMM</name>
<dbReference type="Pfam" id="PF01386">
    <property type="entry name" value="Ribosomal_L25p"/>
    <property type="match status" value="1"/>
</dbReference>
<dbReference type="InterPro" id="IPR020930">
    <property type="entry name" value="Ribosomal_uL5_bac-type"/>
</dbReference>
<dbReference type="NCBIfam" id="TIGR00731">
    <property type="entry name" value="bL25_bact_ctc"/>
    <property type="match status" value="1"/>
</dbReference>
<dbReference type="EMBL" id="JACFXU010000014">
    <property type="protein sequence ID" value="MBA6413026.1"/>
    <property type="molecule type" value="Genomic_DNA"/>
</dbReference>
<keyword evidence="2 5" id="KW-0694">RNA-binding</keyword>
<dbReference type="HAMAP" id="MF_01334">
    <property type="entry name" value="Ribosomal_bL25_CTC"/>
    <property type="match status" value="1"/>
</dbReference>
<dbReference type="Gene3D" id="2.40.240.10">
    <property type="entry name" value="Ribosomal Protein L25, Chain P"/>
    <property type="match status" value="1"/>
</dbReference>
<evidence type="ECO:0000313" key="10">
    <source>
        <dbReference type="Proteomes" id="UP000539350"/>
    </source>
</evidence>
<evidence type="ECO:0000259" key="8">
    <source>
        <dbReference type="Pfam" id="PF14693"/>
    </source>
</evidence>
<dbReference type="InterPro" id="IPR020057">
    <property type="entry name" value="Ribosomal_bL25_b-dom"/>
</dbReference>
<reference evidence="9 10" key="1">
    <citation type="submission" date="2020-07" db="EMBL/GenBank/DDBJ databases">
        <title>Halieaceae bacterium, F7430, whole genome shotgun sequencing project.</title>
        <authorList>
            <person name="Jiang S."/>
            <person name="Liu Z.W."/>
            <person name="Du Z.J."/>
        </authorList>
    </citation>
    <scope>NUCLEOTIDE SEQUENCE [LARGE SCALE GENOMIC DNA]</scope>
    <source>
        <strain evidence="9 10">F7430</strain>
    </source>
</reference>
<dbReference type="PANTHER" id="PTHR33284:SF1">
    <property type="entry name" value="RIBOSOMAL PROTEIN L25_GLN-TRNA SYNTHETASE, ANTI-CODON-BINDING DOMAIN-CONTAINING PROTEIN"/>
    <property type="match status" value="1"/>
</dbReference>
<dbReference type="InterPro" id="IPR029751">
    <property type="entry name" value="Ribosomal_L25_dom"/>
</dbReference>
<comment type="caution">
    <text evidence="9">The sequence shown here is derived from an EMBL/GenBank/DDBJ whole genome shotgun (WGS) entry which is preliminary data.</text>
</comment>
<evidence type="ECO:0000256" key="2">
    <source>
        <dbReference type="ARBA" id="ARBA00022884"/>
    </source>
</evidence>
<evidence type="ECO:0000259" key="7">
    <source>
        <dbReference type="Pfam" id="PF01386"/>
    </source>
</evidence>
<dbReference type="NCBIfam" id="NF004130">
    <property type="entry name" value="PRK05618.1-5"/>
    <property type="match status" value="1"/>
</dbReference>
<dbReference type="AlphaFoldDB" id="A0A7W2TW33"/>
<organism evidence="9 10">
    <name type="scientific">Sediminihaliea albiluteola</name>
    <dbReference type="NCBI Taxonomy" id="2758564"/>
    <lineage>
        <taxon>Bacteria</taxon>
        <taxon>Pseudomonadati</taxon>
        <taxon>Pseudomonadota</taxon>
        <taxon>Gammaproteobacteria</taxon>
        <taxon>Cellvibrionales</taxon>
        <taxon>Halieaceae</taxon>
        <taxon>Sediminihaliea</taxon>
    </lineage>
</organism>
<feature type="compositionally biased region" description="Acidic residues" evidence="6">
    <location>
        <begin position="198"/>
        <end position="224"/>
    </location>
</feature>
<dbReference type="InterPro" id="IPR011035">
    <property type="entry name" value="Ribosomal_bL25/Gln-tRNA_synth"/>
</dbReference>
<keyword evidence="4 5" id="KW-0687">Ribonucleoprotein</keyword>
<comment type="similarity">
    <text evidence="5">Belongs to the bacterial ribosomal protein bL25 family. CTC subfamily.</text>
</comment>
<comment type="function">
    <text evidence="5">This is one of the proteins that binds to the 5S RNA in the ribosome where it forms part of the central protuberance.</text>
</comment>
<accession>A0A7W2TW33</accession>
<dbReference type="GO" id="GO:0022625">
    <property type="term" value="C:cytosolic large ribosomal subunit"/>
    <property type="evidence" value="ECO:0007669"/>
    <property type="project" value="TreeGrafter"/>
</dbReference>
<dbReference type="InterPro" id="IPR001021">
    <property type="entry name" value="Ribosomal_bL25_long"/>
</dbReference>
<evidence type="ECO:0000256" key="1">
    <source>
        <dbReference type="ARBA" id="ARBA00022730"/>
    </source>
</evidence>
<evidence type="ECO:0000256" key="6">
    <source>
        <dbReference type="SAM" id="MobiDB-lite"/>
    </source>
</evidence>
<dbReference type="NCBIfam" id="NF004612">
    <property type="entry name" value="PRK05943.1"/>
    <property type="match status" value="1"/>
</dbReference>
<dbReference type="Proteomes" id="UP000539350">
    <property type="component" value="Unassembled WGS sequence"/>
</dbReference>
<evidence type="ECO:0000313" key="9">
    <source>
        <dbReference type="EMBL" id="MBA6413026.1"/>
    </source>
</evidence>
<comment type="subunit">
    <text evidence="5">Part of the 50S ribosomal subunit; part of the 5S rRNA/L5/L18/L25 subcomplex. Contacts the 5S rRNA. Binds to the 5S rRNA independently of L5 and L18.</text>
</comment>
<dbReference type="GO" id="GO:0008097">
    <property type="term" value="F:5S rRNA binding"/>
    <property type="evidence" value="ECO:0007669"/>
    <property type="project" value="InterPro"/>
</dbReference>
<proteinExistence type="inferred from homology"/>
<dbReference type="GO" id="GO:0006412">
    <property type="term" value="P:translation"/>
    <property type="evidence" value="ECO:0007669"/>
    <property type="project" value="UniProtKB-UniRule"/>
</dbReference>
<protein>
    <recommendedName>
        <fullName evidence="5">Large ribosomal subunit protein bL25</fullName>
    </recommendedName>
    <alternativeName>
        <fullName evidence="5">General stress protein CTC</fullName>
    </alternativeName>
</protein>
<dbReference type="GO" id="GO:0003735">
    <property type="term" value="F:structural constituent of ribosome"/>
    <property type="evidence" value="ECO:0007669"/>
    <property type="project" value="InterPro"/>
</dbReference>